<sequence length="485" mass="55745">MASIAVNILSSFTISSDLTCRREFVNCIPALMKTLLSSRAIETRMEILKILFKLSEGFEGLEVILDKYNFDCILQLYELSEDEENASIQALGLKLINFCIAQWTEFVYYQKVANDIQLKNTLLETLPLVLQTLSEKYQKRHDKTKFEILDALIQLLEVAPQEFTRSISRSTTSFRTWTSSISLATKDVLSHKHASKSKENGLKLIALMLRHFGWDWLFCEFQDDHIKRQEKEKFAALVVELACIEINVRLDELSQESVTLKDLEGEEHGAVIDSYEILEKVISFLSSYIQNEEENDTQHIPIFSNESILKLHTSLKSTFSTILEFVLLKQADFPSSKFLENTFLLATIRVYASWLAEDDSLHKDTAEMLGLLIDVARLSDSSKEIVPLLFLCPAFLYMTESPEINEKFVSLGGPRMVVENLIHTFDEQKNSMSKNHLANLLYPYVQLLYNIESPNSFPFYSDTEKETFSRIMEFTKEKFGDGAFH</sequence>
<dbReference type="InParanoid" id="A0A1Y1XKB0"/>
<dbReference type="PANTHER" id="PTHR13109">
    <property type="entry name" value="NEUROCHONDRIN"/>
    <property type="match status" value="1"/>
</dbReference>
<organism evidence="1 2">
    <name type="scientific">Basidiobolus meristosporus CBS 931.73</name>
    <dbReference type="NCBI Taxonomy" id="1314790"/>
    <lineage>
        <taxon>Eukaryota</taxon>
        <taxon>Fungi</taxon>
        <taxon>Fungi incertae sedis</taxon>
        <taxon>Zoopagomycota</taxon>
        <taxon>Entomophthoromycotina</taxon>
        <taxon>Basidiobolomycetes</taxon>
        <taxon>Basidiobolales</taxon>
        <taxon>Basidiobolaceae</taxon>
        <taxon>Basidiobolus</taxon>
    </lineage>
</organism>
<dbReference type="PANTHER" id="PTHR13109:SF7">
    <property type="entry name" value="NEUROCHONDRIN"/>
    <property type="match status" value="1"/>
</dbReference>
<dbReference type="Proteomes" id="UP000193498">
    <property type="component" value="Unassembled WGS sequence"/>
</dbReference>
<reference evidence="1 2" key="1">
    <citation type="submission" date="2016-07" db="EMBL/GenBank/DDBJ databases">
        <title>Pervasive Adenine N6-methylation of Active Genes in Fungi.</title>
        <authorList>
            <consortium name="DOE Joint Genome Institute"/>
            <person name="Mondo S.J."/>
            <person name="Dannebaum R.O."/>
            <person name="Kuo R.C."/>
            <person name="Labutti K."/>
            <person name="Haridas S."/>
            <person name="Kuo A."/>
            <person name="Salamov A."/>
            <person name="Ahrendt S.R."/>
            <person name="Lipzen A."/>
            <person name="Sullivan W."/>
            <person name="Andreopoulos W.B."/>
            <person name="Clum A."/>
            <person name="Lindquist E."/>
            <person name="Daum C."/>
            <person name="Ramamoorthy G.K."/>
            <person name="Gryganskyi A."/>
            <person name="Culley D."/>
            <person name="Magnuson J.K."/>
            <person name="James T.Y."/>
            <person name="O'Malley M.A."/>
            <person name="Stajich J.E."/>
            <person name="Spatafora J.W."/>
            <person name="Visel A."/>
            <person name="Grigoriev I.V."/>
        </authorList>
    </citation>
    <scope>NUCLEOTIDE SEQUENCE [LARGE SCALE GENOMIC DNA]</scope>
    <source>
        <strain evidence="1 2">CBS 931.73</strain>
    </source>
</reference>
<protein>
    <recommendedName>
        <fullName evidence="3">Neurochondrin-domain-containing protein</fullName>
    </recommendedName>
</protein>
<dbReference type="STRING" id="1314790.A0A1Y1XKB0"/>
<dbReference type="InterPro" id="IPR008709">
    <property type="entry name" value="Neurochondrin"/>
</dbReference>
<dbReference type="Pfam" id="PF05536">
    <property type="entry name" value="Neurochondrin"/>
    <property type="match status" value="1"/>
</dbReference>
<comment type="caution">
    <text evidence="1">The sequence shown here is derived from an EMBL/GenBank/DDBJ whole genome shotgun (WGS) entry which is preliminary data.</text>
</comment>
<dbReference type="InterPro" id="IPR016024">
    <property type="entry name" value="ARM-type_fold"/>
</dbReference>
<dbReference type="OrthoDB" id="8962942at2759"/>
<evidence type="ECO:0008006" key="3">
    <source>
        <dbReference type="Google" id="ProtNLM"/>
    </source>
</evidence>
<dbReference type="AlphaFoldDB" id="A0A1Y1XKB0"/>
<proteinExistence type="predicted"/>
<dbReference type="EMBL" id="MCFE01000576">
    <property type="protein sequence ID" value="ORX86152.1"/>
    <property type="molecule type" value="Genomic_DNA"/>
</dbReference>
<accession>A0A1Y1XKB0</accession>
<dbReference type="SUPFAM" id="SSF48371">
    <property type="entry name" value="ARM repeat"/>
    <property type="match status" value="1"/>
</dbReference>
<evidence type="ECO:0000313" key="1">
    <source>
        <dbReference type="EMBL" id="ORX86152.1"/>
    </source>
</evidence>
<name>A0A1Y1XKB0_9FUNG</name>
<gene>
    <name evidence="1" type="ORF">K493DRAFT_319834</name>
</gene>
<evidence type="ECO:0000313" key="2">
    <source>
        <dbReference type="Proteomes" id="UP000193498"/>
    </source>
</evidence>
<keyword evidence="2" id="KW-1185">Reference proteome</keyword>